<organism evidence="6 7">
    <name type="scientific">Dioscorea cayennensis subsp. rotundata</name>
    <name type="common">White Guinea yam</name>
    <name type="synonym">Dioscorea rotundata</name>
    <dbReference type="NCBI Taxonomy" id="55577"/>
    <lineage>
        <taxon>Eukaryota</taxon>
        <taxon>Viridiplantae</taxon>
        <taxon>Streptophyta</taxon>
        <taxon>Embryophyta</taxon>
        <taxon>Tracheophyta</taxon>
        <taxon>Spermatophyta</taxon>
        <taxon>Magnoliopsida</taxon>
        <taxon>Liliopsida</taxon>
        <taxon>Dioscoreales</taxon>
        <taxon>Dioscoreaceae</taxon>
        <taxon>Dioscorea</taxon>
    </lineage>
</organism>
<dbReference type="SMART" id="SM01114">
    <property type="entry name" value="CXC"/>
    <property type="match status" value="2"/>
</dbReference>
<comment type="subcellular location">
    <subcellularLocation>
        <location evidence="1">Nucleus</location>
    </subcellularLocation>
</comment>
<feature type="compositionally biased region" description="Basic and acidic residues" evidence="4">
    <location>
        <begin position="70"/>
        <end position="87"/>
    </location>
</feature>
<evidence type="ECO:0000256" key="3">
    <source>
        <dbReference type="ARBA" id="ARBA00023242"/>
    </source>
</evidence>
<dbReference type="Pfam" id="PF03638">
    <property type="entry name" value="TCR"/>
    <property type="match status" value="2"/>
</dbReference>
<dbReference type="GO" id="GO:0005634">
    <property type="term" value="C:nucleus"/>
    <property type="evidence" value="ECO:0007669"/>
    <property type="project" value="UniProtKB-SubCell"/>
</dbReference>
<accession>A0AB40AZE0</accession>
<dbReference type="InterPro" id="IPR028307">
    <property type="entry name" value="Lin-54_fam"/>
</dbReference>
<feature type="region of interest" description="Disordered" evidence="4">
    <location>
        <begin position="528"/>
        <end position="548"/>
    </location>
</feature>
<feature type="compositionally biased region" description="Polar residues" evidence="4">
    <location>
        <begin position="531"/>
        <end position="540"/>
    </location>
</feature>
<feature type="domain" description="CRC" evidence="5">
    <location>
        <begin position="89"/>
        <end position="213"/>
    </location>
</feature>
<dbReference type="AlphaFoldDB" id="A0AB40AZE0"/>
<dbReference type="InterPro" id="IPR005172">
    <property type="entry name" value="CRC"/>
</dbReference>
<evidence type="ECO:0000259" key="5">
    <source>
        <dbReference type="PROSITE" id="PS51634"/>
    </source>
</evidence>
<dbReference type="RefSeq" id="XP_039120177.1">
    <property type="nucleotide sequence ID" value="XM_039264243.1"/>
</dbReference>
<evidence type="ECO:0000313" key="7">
    <source>
        <dbReference type="RefSeq" id="XP_039120177.1"/>
    </source>
</evidence>
<gene>
    <name evidence="7" type="primary">LOC120256580</name>
</gene>
<proteinExistence type="inferred from homology"/>
<reference evidence="7" key="1">
    <citation type="submission" date="2025-08" db="UniProtKB">
        <authorList>
            <consortium name="RefSeq"/>
        </authorList>
    </citation>
    <scope>IDENTIFICATION</scope>
</reference>
<dbReference type="GeneID" id="120256580"/>
<dbReference type="PANTHER" id="PTHR12446">
    <property type="entry name" value="TESMIN/TSO1-RELATED"/>
    <property type="match status" value="1"/>
</dbReference>
<dbReference type="GO" id="GO:0006355">
    <property type="term" value="P:regulation of DNA-templated transcription"/>
    <property type="evidence" value="ECO:0007669"/>
    <property type="project" value="TreeGrafter"/>
</dbReference>
<dbReference type="Proteomes" id="UP001515500">
    <property type="component" value="Unplaced"/>
</dbReference>
<evidence type="ECO:0000256" key="1">
    <source>
        <dbReference type="ARBA" id="ARBA00004123"/>
    </source>
</evidence>
<evidence type="ECO:0000256" key="2">
    <source>
        <dbReference type="ARBA" id="ARBA00007267"/>
    </source>
</evidence>
<protein>
    <submittedName>
        <fullName evidence="7">Protein tesmin/TSO1-like CXC 5 isoform X1</fullName>
    </submittedName>
</protein>
<dbReference type="PANTHER" id="PTHR12446:SF34">
    <property type="entry name" value="PROTEIN LIN-54 HOMOLOG"/>
    <property type="match status" value="1"/>
</dbReference>
<sequence length="548" mass="59601">MEPGVQSNAAAAAAAPEFPPKKLVRQLDFTANFGTLPAAAAQSQAHATAAMQSQVATSSRTSISMPLKIESPRSRSRPVYDVKDGTPKKQKQCNCKHSRCLKLYCECFASGVHCDGCNCVNCCNNVENEAVRQEAVGLTLERNPNAFRPKIGNSPHSIRDIREDSAEFALVGKHNKGCHCKKSNCLKKYCECFQANILCSENCKCIDCKNFDGSEERRALFHGDHPNNLSYMQQAANAALNGAIGSSGYVSSPSLKKKLKGLPFGTSAKDQAIHRVAQLNQVNPLKTSGTAPPGNPVARAVNSASSGSSKLVYRPLLADIVQPEDVKELCKLLVVVSAEAAKTFSDRKVHEEKHKQKGDQTESSHALSNQDGDHNKKALPDDRSSGTTSDKMSTEEFTSDSTEMQKGSRPMSPGTLALMCDEQDTMLMTSQNSGAPPRFLYDQSVTEVYAEQERCVLTEFRDCLQKLITRAKVKEEKYASMAMKSEASSSQQGPVINGNARVPMPSPAELLRSSNTFPISFHNFLPPKLGRSTTENGNIDSKTENLDL</sequence>
<feature type="compositionally biased region" description="Polar residues" evidence="4">
    <location>
        <begin position="385"/>
        <end position="405"/>
    </location>
</feature>
<feature type="compositionally biased region" description="Basic and acidic residues" evidence="4">
    <location>
        <begin position="371"/>
        <end position="384"/>
    </location>
</feature>
<feature type="compositionally biased region" description="Polar residues" evidence="4">
    <location>
        <begin position="55"/>
        <end position="64"/>
    </location>
</feature>
<feature type="compositionally biased region" description="Basic and acidic residues" evidence="4">
    <location>
        <begin position="345"/>
        <end position="362"/>
    </location>
</feature>
<keyword evidence="6" id="KW-1185">Reference proteome</keyword>
<dbReference type="PROSITE" id="PS51634">
    <property type="entry name" value="CRC"/>
    <property type="match status" value="1"/>
</dbReference>
<dbReference type="InterPro" id="IPR033467">
    <property type="entry name" value="Tesmin/TSO1-like_CXC"/>
</dbReference>
<evidence type="ECO:0000256" key="4">
    <source>
        <dbReference type="SAM" id="MobiDB-lite"/>
    </source>
</evidence>
<feature type="region of interest" description="Disordered" evidence="4">
    <location>
        <begin position="51"/>
        <end position="89"/>
    </location>
</feature>
<feature type="region of interest" description="Disordered" evidence="4">
    <location>
        <begin position="345"/>
        <end position="416"/>
    </location>
</feature>
<evidence type="ECO:0000313" key="6">
    <source>
        <dbReference type="Proteomes" id="UP001515500"/>
    </source>
</evidence>
<comment type="similarity">
    <text evidence="2">Belongs to the lin-54 family.</text>
</comment>
<keyword evidence="3" id="KW-0539">Nucleus</keyword>
<feature type="region of interest" description="Disordered" evidence="4">
    <location>
        <begin position="284"/>
        <end position="305"/>
    </location>
</feature>
<name>A0AB40AZE0_DIOCR</name>